<evidence type="ECO:0000256" key="7">
    <source>
        <dbReference type="ARBA" id="ARBA00032024"/>
    </source>
</evidence>
<protein>
    <recommendedName>
        <fullName evidence="4">2-dehydropantoate 2-reductase</fullName>
        <ecNumber evidence="3">1.1.1.169</ecNumber>
    </recommendedName>
    <alternativeName>
        <fullName evidence="7">Ketopantoate reductase</fullName>
    </alternativeName>
</protein>
<feature type="domain" description="Ketopantoate reductase N-terminal" evidence="9">
    <location>
        <begin position="8"/>
        <end position="154"/>
    </location>
</feature>
<dbReference type="EMBL" id="BFAZ01000005">
    <property type="protein sequence ID" value="GBF41732.1"/>
    <property type="molecule type" value="Genomic_DNA"/>
</dbReference>
<reference evidence="12" key="1">
    <citation type="journal article" date="2019" name="Microbiol. Immunol.">
        <title>Molecular and phenotypic characterization of Leptospira johnsonii sp. nov., Leptospira ellinghausenii sp. nov. and Leptospira ryugenii sp. nov. isolated from soil and water in Japan.</title>
        <authorList>
            <person name="Masuzawa T."/>
            <person name="Saito M."/>
            <person name="Nakao R."/>
            <person name="Nikaido Y."/>
            <person name="Matsumoto M."/>
            <person name="Ogawa M."/>
            <person name="Yokoyama M."/>
            <person name="Hidaka Y."/>
            <person name="Tomita J."/>
            <person name="Sakakibara K."/>
            <person name="Suzuki K."/>
            <person name="Yasuda S."/>
            <person name="Sato H."/>
            <person name="Yamaguchi M."/>
            <person name="Yoshida S.I."/>
            <person name="Koizumi N."/>
            <person name="Kawamura Y."/>
        </authorList>
    </citation>
    <scope>NUCLEOTIDE SEQUENCE [LARGE SCALE GENOMIC DNA]</scope>
    <source>
        <strain evidence="12">E18</strain>
    </source>
</reference>
<keyword evidence="5" id="KW-0521">NADP</keyword>
<evidence type="ECO:0000256" key="5">
    <source>
        <dbReference type="ARBA" id="ARBA00022857"/>
    </source>
</evidence>
<dbReference type="SUPFAM" id="SSF48179">
    <property type="entry name" value="6-phosphogluconate dehydrogenase C-terminal domain-like"/>
    <property type="match status" value="1"/>
</dbReference>
<feature type="domain" description="Ketopantoate reductase C-terminal" evidence="10">
    <location>
        <begin position="181"/>
        <end position="320"/>
    </location>
</feature>
<dbReference type="InterPro" id="IPR013328">
    <property type="entry name" value="6PGD_dom2"/>
</dbReference>
<gene>
    <name evidence="11" type="primary">apbA</name>
    <name evidence="11" type="ORF">LPTSP2_10130</name>
</gene>
<accession>A0A2P2DAR1</accession>
<evidence type="ECO:0000313" key="12">
    <source>
        <dbReference type="Proteomes" id="UP000245206"/>
    </source>
</evidence>
<dbReference type="InterPro" id="IPR008927">
    <property type="entry name" value="6-PGluconate_DH-like_C_sf"/>
</dbReference>
<evidence type="ECO:0000256" key="1">
    <source>
        <dbReference type="ARBA" id="ARBA00004994"/>
    </source>
</evidence>
<evidence type="ECO:0000256" key="4">
    <source>
        <dbReference type="ARBA" id="ARBA00019465"/>
    </source>
</evidence>
<keyword evidence="6" id="KW-0560">Oxidoreductase</keyword>
<comment type="caution">
    <text evidence="11">The sequence shown here is derived from an EMBL/GenBank/DDBJ whole genome shotgun (WGS) entry which is preliminary data.</text>
</comment>
<dbReference type="GO" id="GO:0005737">
    <property type="term" value="C:cytoplasm"/>
    <property type="evidence" value="ECO:0007669"/>
    <property type="project" value="TreeGrafter"/>
</dbReference>
<evidence type="ECO:0000313" key="11">
    <source>
        <dbReference type="EMBL" id="GBF41732.1"/>
    </source>
</evidence>
<dbReference type="Pfam" id="PF08546">
    <property type="entry name" value="ApbA_C"/>
    <property type="match status" value="1"/>
</dbReference>
<dbReference type="Pfam" id="PF02558">
    <property type="entry name" value="ApbA"/>
    <property type="match status" value="1"/>
</dbReference>
<evidence type="ECO:0000256" key="6">
    <source>
        <dbReference type="ARBA" id="ARBA00023002"/>
    </source>
</evidence>
<evidence type="ECO:0000256" key="3">
    <source>
        <dbReference type="ARBA" id="ARBA00013014"/>
    </source>
</evidence>
<dbReference type="GO" id="GO:0008677">
    <property type="term" value="F:2-dehydropantoate 2-reductase activity"/>
    <property type="evidence" value="ECO:0007669"/>
    <property type="project" value="UniProtKB-EC"/>
</dbReference>
<dbReference type="PANTHER" id="PTHR43765">
    <property type="entry name" value="2-DEHYDROPANTOATE 2-REDUCTASE-RELATED"/>
    <property type="match status" value="1"/>
</dbReference>
<dbReference type="InterPro" id="IPR050838">
    <property type="entry name" value="Ketopantoate_reductase"/>
</dbReference>
<evidence type="ECO:0000259" key="10">
    <source>
        <dbReference type="Pfam" id="PF08546"/>
    </source>
</evidence>
<dbReference type="GO" id="GO:0050661">
    <property type="term" value="F:NADP binding"/>
    <property type="evidence" value="ECO:0007669"/>
    <property type="project" value="TreeGrafter"/>
</dbReference>
<dbReference type="OrthoDB" id="9793586at2"/>
<comment type="catalytic activity">
    <reaction evidence="8">
        <text>(R)-pantoate + NADP(+) = 2-dehydropantoate + NADPH + H(+)</text>
        <dbReference type="Rhea" id="RHEA:16233"/>
        <dbReference type="ChEBI" id="CHEBI:11561"/>
        <dbReference type="ChEBI" id="CHEBI:15378"/>
        <dbReference type="ChEBI" id="CHEBI:15980"/>
        <dbReference type="ChEBI" id="CHEBI:57783"/>
        <dbReference type="ChEBI" id="CHEBI:58349"/>
        <dbReference type="EC" id="1.1.1.169"/>
    </reaction>
</comment>
<organism evidence="11 12">
    <name type="scientific">Leptospira ellinghausenii</name>
    <dbReference type="NCBI Taxonomy" id="1917822"/>
    <lineage>
        <taxon>Bacteria</taxon>
        <taxon>Pseudomonadati</taxon>
        <taxon>Spirochaetota</taxon>
        <taxon>Spirochaetia</taxon>
        <taxon>Leptospirales</taxon>
        <taxon>Leptospiraceae</taxon>
        <taxon>Leptospira</taxon>
    </lineage>
</organism>
<dbReference type="InterPro" id="IPR013752">
    <property type="entry name" value="KPA_reductase"/>
</dbReference>
<evidence type="ECO:0000256" key="2">
    <source>
        <dbReference type="ARBA" id="ARBA00007870"/>
    </source>
</evidence>
<dbReference type="EC" id="1.1.1.169" evidence="3"/>
<proteinExistence type="inferred from homology"/>
<dbReference type="Gene3D" id="3.40.50.720">
    <property type="entry name" value="NAD(P)-binding Rossmann-like Domain"/>
    <property type="match status" value="1"/>
</dbReference>
<keyword evidence="12" id="KW-1185">Reference proteome</keyword>
<dbReference type="Proteomes" id="UP000245206">
    <property type="component" value="Unassembled WGS sequence"/>
</dbReference>
<sequence length="327" mass="36704">MNDGYPSIAICGIGSVTVTIVHAFHQNKVPYKILCKDQNRLFSLKEKPIQFKGPNGVTTDIDLIDHLILIQDNTETFDYIILGCKNQLLKDYLTLTKNHLNPNGKWFLIQNGLPEEHFSNLKNKIISGVVGWNTQLLENGIYFQSNPGSLVLGGSDQTKPNSIWETLLNPWIDVVLTEHITGFRWHKLAINSIINGLAASKQLSLGQLFLNRKGRNQAITVLTEIKELMSKLQIKEGVVPGSFPIQKLGGGKGSLPLWIRHLVLILLGLKYFRIRTSMVQDLDHKRKTEIEFINGEVVSEAIKIGLPVPANERIVNEVLKIESEFPS</sequence>
<evidence type="ECO:0000256" key="8">
    <source>
        <dbReference type="ARBA" id="ARBA00048793"/>
    </source>
</evidence>
<dbReference type="Gene3D" id="1.10.1040.10">
    <property type="entry name" value="N-(1-d-carboxylethyl)-l-norvaline Dehydrogenase, domain 2"/>
    <property type="match status" value="1"/>
</dbReference>
<dbReference type="AlphaFoldDB" id="A0A2P2DAR1"/>
<evidence type="ECO:0000259" key="9">
    <source>
        <dbReference type="Pfam" id="PF02558"/>
    </source>
</evidence>
<comment type="similarity">
    <text evidence="2">Belongs to the ketopantoate reductase family.</text>
</comment>
<dbReference type="RefSeq" id="WP_108958887.1">
    <property type="nucleotide sequence ID" value="NZ_BFAZ01000005.1"/>
</dbReference>
<dbReference type="InterPro" id="IPR013332">
    <property type="entry name" value="KPR_N"/>
</dbReference>
<comment type="pathway">
    <text evidence="1">Cofactor biosynthesis; (R)-pantothenate biosynthesis; (R)-pantoate from 3-methyl-2-oxobutanoate: step 2/2.</text>
</comment>
<dbReference type="PANTHER" id="PTHR43765:SF2">
    <property type="entry name" value="2-DEHYDROPANTOATE 2-REDUCTASE"/>
    <property type="match status" value="1"/>
</dbReference>
<name>A0A2P2DAR1_9LEPT</name>